<dbReference type="EMBL" id="KZ993536">
    <property type="protein sequence ID" value="RKP04679.1"/>
    <property type="molecule type" value="Genomic_DNA"/>
</dbReference>
<dbReference type="GO" id="GO:0005840">
    <property type="term" value="C:ribosome"/>
    <property type="evidence" value="ECO:0007669"/>
    <property type="project" value="UniProtKB-KW"/>
</dbReference>
<keyword evidence="2 5" id="KW-0547">Nucleotide-binding</keyword>
<feature type="binding site" evidence="5">
    <location>
        <begin position="102"/>
        <end position="103"/>
    </location>
    <ligand>
        <name>ATP</name>
        <dbReference type="ChEBI" id="CHEBI:30616"/>
    </ligand>
</feature>
<reference evidence="7" key="1">
    <citation type="journal article" date="2018" name="Nat. Microbiol.">
        <title>Leveraging single-cell genomics to expand the fungal tree of life.</title>
        <authorList>
            <person name="Ahrendt S.R."/>
            <person name="Quandt C.A."/>
            <person name="Ciobanu D."/>
            <person name="Clum A."/>
            <person name="Salamov A."/>
            <person name="Andreopoulos B."/>
            <person name="Cheng J.F."/>
            <person name="Woyke T."/>
            <person name="Pelin A."/>
            <person name="Henrissat B."/>
            <person name="Reynolds N.K."/>
            <person name="Benny G.L."/>
            <person name="Smith M.E."/>
            <person name="James T.Y."/>
            <person name="Grigoriev I.V."/>
        </authorList>
    </citation>
    <scope>NUCLEOTIDE SEQUENCE [LARGE SCALE GENOMIC DNA]</scope>
    <source>
        <strain evidence="7">RSA 1356</strain>
    </source>
</reference>
<dbReference type="FunFam" id="3.30.565.10:FF:000021">
    <property type="entry name" value="Heat shock protein 75 kDa, mitochondrial"/>
    <property type="match status" value="1"/>
</dbReference>
<dbReference type="GO" id="GO:0051082">
    <property type="term" value="F:unfolded protein binding"/>
    <property type="evidence" value="ECO:0007669"/>
    <property type="project" value="InterPro"/>
</dbReference>
<dbReference type="FunFam" id="3.40.50.11260:FF:000004">
    <property type="entry name" value="Heat shock protein 75 mitochondrial"/>
    <property type="match status" value="1"/>
</dbReference>
<evidence type="ECO:0000313" key="7">
    <source>
        <dbReference type="Proteomes" id="UP000271241"/>
    </source>
</evidence>
<keyword evidence="3 5" id="KW-0067">ATP-binding</keyword>
<evidence type="ECO:0000256" key="5">
    <source>
        <dbReference type="PIRSR" id="PIRSR002583-1"/>
    </source>
</evidence>
<dbReference type="OrthoDB" id="28737at2759"/>
<dbReference type="InterPro" id="IPR037196">
    <property type="entry name" value="HSP90_C"/>
</dbReference>
<dbReference type="CDD" id="cd16927">
    <property type="entry name" value="HATPase_Hsp90-like"/>
    <property type="match status" value="1"/>
</dbReference>
<feature type="binding site" evidence="5">
    <location>
        <position position="179"/>
    </location>
    <ligand>
        <name>ATP</name>
        <dbReference type="ChEBI" id="CHEBI:30616"/>
    </ligand>
</feature>
<name>A0A4V1IVN5_9FUNG</name>
<keyword evidence="7" id="KW-1185">Reference proteome</keyword>
<dbReference type="PANTHER" id="PTHR11528">
    <property type="entry name" value="HEAT SHOCK PROTEIN 90 FAMILY MEMBER"/>
    <property type="match status" value="1"/>
</dbReference>
<dbReference type="NCBIfam" id="NF003555">
    <property type="entry name" value="PRK05218.1"/>
    <property type="match status" value="1"/>
</dbReference>
<evidence type="ECO:0000256" key="1">
    <source>
        <dbReference type="ARBA" id="ARBA00008239"/>
    </source>
</evidence>
<dbReference type="PIRSF" id="PIRSF002583">
    <property type="entry name" value="Hsp90"/>
    <property type="match status" value="1"/>
</dbReference>
<feature type="non-terminal residue" evidence="6">
    <location>
        <position position="594"/>
    </location>
</feature>
<evidence type="ECO:0000256" key="3">
    <source>
        <dbReference type="ARBA" id="ARBA00022840"/>
    </source>
</evidence>
<dbReference type="InterPro" id="IPR020568">
    <property type="entry name" value="Ribosomal_Su5_D2-typ_SF"/>
</dbReference>
<feature type="binding site" evidence="5">
    <location>
        <position position="39"/>
    </location>
    <ligand>
        <name>ATP</name>
        <dbReference type="ChEBI" id="CHEBI:30616"/>
    </ligand>
</feature>
<dbReference type="SUPFAM" id="SSF55874">
    <property type="entry name" value="ATPase domain of HSP90 chaperone/DNA topoisomerase II/histidine kinase"/>
    <property type="match status" value="1"/>
</dbReference>
<dbReference type="STRING" id="78915.A0A4V1IVN5"/>
<dbReference type="Proteomes" id="UP000271241">
    <property type="component" value="Unassembled WGS sequence"/>
</dbReference>
<dbReference type="Gene3D" id="1.20.120.790">
    <property type="entry name" value="Heat shock protein 90, C-terminal domain"/>
    <property type="match status" value="1"/>
</dbReference>
<keyword evidence="6" id="KW-0687">Ribonucleoprotein</keyword>
<dbReference type="SUPFAM" id="SSF110942">
    <property type="entry name" value="HSP90 C-terminal domain"/>
    <property type="match status" value="1"/>
</dbReference>
<comment type="similarity">
    <text evidence="1">Belongs to the heat shock protein 90 family.</text>
</comment>
<evidence type="ECO:0000256" key="2">
    <source>
        <dbReference type="ARBA" id="ARBA00022741"/>
    </source>
</evidence>
<feature type="binding site" evidence="5">
    <location>
        <position position="35"/>
    </location>
    <ligand>
        <name>ATP</name>
        <dbReference type="ChEBI" id="CHEBI:30616"/>
    </ligand>
</feature>
<dbReference type="GO" id="GO:0005524">
    <property type="term" value="F:ATP binding"/>
    <property type="evidence" value="ECO:0007669"/>
    <property type="project" value="UniProtKB-KW"/>
</dbReference>
<sequence length="594" mass="67163">MIGEAKQHQFKTETQKLLHIVANSLYSEKEVFVRELVSNAADALEKLRYLRTSGQSTDMDKDTPLEIRLYADRESRTFTIQDNGIGMTESELDEHLGTIARSGSKAFIEQLGDSKDAAASARDKIIGQFGVGFYSSFMVGDKVRVYTRSAQPGSKGYCWTSDGLGSYTVAEADNVDIGTKIVIELRENCLDYADNIRVENIVFKYSNFVGFPIYLNGEKINTVDALWTMDKNSITDEQHKEFYRFIASAWDMPRFRLHYKTDAPLQINSLLYVPENHAEQFGMERMEPGVSLYSRKVLIQAKSRALLPDWLRFIKGVVDSEDIPLNLSREMLQDSALIAKLRNVMTVRVCKWLEEEARRNPEKYNQFFQRFGIFLKEGVCTDTAFRTNISKLLRFESSATESGKTISFQDYLDSKPESQSAIYYLCTPSRDFALDSPYYEPFKKQGIEVLFLYDSVDEFVMNNLSTFRHAKLISIDSEEAAEALTGMAGADSSVKQLTDEEAQELADWMLKTLGEAVKTVKPSKRLVSHPAVVVDPESPTMRRMMQMISGSNKGVMLPPSPANLEINPSHPIVSGLYRARLENPELAKSVAEQV</sequence>
<dbReference type="Gene3D" id="3.40.50.11260">
    <property type="match status" value="1"/>
</dbReference>
<dbReference type="HAMAP" id="MF_00505">
    <property type="entry name" value="HSP90"/>
    <property type="match status" value="1"/>
</dbReference>
<dbReference type="InterPro" id="IPR020575">
    <property type="entry name" value="Hsp90_N"/>
</dbReference>
<evidence type="ECO:0000313" key="6">
    <source>
        <dbReference type="EMBL" id="RKP04679.1"/>
    </source>
</evidence>
<keyword evidence="4" id="KW-0143">Chaperone</keyword>
<dbReference type="AlphaFoldDB" id="A0A4V1IVN5"/>
<dbReference type="InterPro" id="IPR001404">
    <property type="entry name" value="Hsp90_fam"/>
</dbReference>
<feature type="binding site" evidence="5">
    <location>
        <position position="87"/>
    </location>
    <ligand>
        <name>ATP</name>
        <dbReference type="ChEBI" id="CHEBI:30616"/>
    </ligand>
</feature>
<dbReference type="SUPFAM" id="SSF54211">
    <property type="entry name" value="Ribosomal protein S5 domain 2-like"/>
    <property type="match status" value="1"/>
</dbReference>
<dbReference type="FunFam" id="3.30.230.80:FF:000004">
    <property type="entry name" value="Heat shock protein 75 kDa"/>
    <property type="match status" value="1"/>
</dbReference>
<dbReference type="GO" id="GO:0016887">
    <property type="term" value="F:ATP hydrolysis activity"/>
    <property type="evidence" value="ECO:0007669"/>
    <property type="project" value="InterPro"/>
</dbReference>
<dbReference type="InterPro" id="IPR036890">
    <property type="entry name" value="HATPase_C_sf"/>
</dbReference>
<feature type="binding site" evidence="5">
    <location>
        <position position="82"/>
    </location>
    <ligand>
        <name>ATP</name>
        <dbReference type="ChEBI" id="CHEBI:30616"/>
    </ligand>
</feature>
<protein>
    <submittedName>
        <fullName evidence="6">Ribosomal protein S5 domain 2-type protein</fullName>
    </submittedName>
</protein>
<dbReference type="Pfam" id="PF00183">
    <property type="entry name" value="HSP90"/>
    <property type="match status" value="1"/>
</dbReference>
<dbReference type="PRINTS" id="PR00775">
    <property type="entry name" value="HEATSHOCK90"/>
</dbReference>
<accession>A0A4V1IVN5</accession>
<feature type="binding site" evidence="5">
    <location>
        <position position="329"/>
    </location>
    <ligand>
        <name>ATP</name>
        <dbReference type="ChEBI" id="CHEBI:30616"/>
    </ligand>
</feature>
<gene>
    <name evidence="6" type="ORF">THASP1DRAFT_20869</name>
</gene>
<feature type="binding site" evidence="5">
    <location>
        <begin position="128"/>
        <end position="133"/>
    </location>
    <ligand>
        <name>ATP</name>
        <dbReference type="ChEBI" id="CHEBI:30616"/>
    </ligand>
</feature>
<dbReference type="Pfam" id="PF13589">
    <property type="entry name" value="HATPase_c_3"/>
    <property type="match status" value="1"/>
</dbReference>
<organism evidence="6 7">
    <name type="scientific">Thamnocephalis sphaerospora</name>
    <dbReference type="NCBI Taxonomy" id="78915"/>
    <lineage>
        <taxon>Eukaryota</taxon>
        <taxon>Fungi</taxon>
        <taxon>Fungi incertae sedis</taxon>
        <taxon>Zoopagomycota</taxon>
        <taxon>Zoopagomycotina</taxon>
        <taxon>Zoopagomycetes</taxon>
        <taxon>Zoopagales</taxon>
        <taxon>Sigmoideomycetaceae</taxon>
        <taxon>Thamnocephalis</taxon>
    </lineage>
</organism>
<dbReference type="Gene3D" id="3.30.565.10">
    <property type="entry name" value="Histidine kinase-like ATPase, C-terminal domain"/>
    <property type="match status" value="1"/>
</dbReference>
<proteinExistence type="inferred from homology"/>
<evidence type="ECO:0000256" key="4">
    <source>
        <dbReference type="ARBA" id="ARBA00023186"/>
    </source>
</evidence>
<dbReference type="GO" id="GO:0140662">
    <property type="term" value="F:ATP-dependent protein folding chaperone"/>
    <property type="evidence" value="ECO:0007669"/>
    <property type="project" value="InterPro"/>
</dbReference>
<keyword evidence="6" id="KW-0689">Ribosomal protein</keyword>
<dbReference type="Gene3D" id="3.30.230.80">
    <property type="match status" value="1"/>
</dbReference>